<sequence length="79" mass="8564">MLVHSDVSHGPFQGLIFPMLANLLGLVCQKTVLTMNSLQDDQKVVPVLGASCNFKLKLWLKLLVLPGDMDTTSSHSASL</sequence>
<dbReference type="Proteomes" id="UP000824782">
    <property type="component" value="Unassembled WGS sequence"/>
</dbReference>
<evidence type="ECO:0000313" key="2">
    <source>
        <dbReference type="EMBL" id="KAG8590841.1"/>
    </source>
</evidence>
<organism evidence="2 3">
    <name type="scientific">Engystomops pustulosus</name>
    <name type="common">Tungara frog</name>
    <name type="synonym">Physalaemus pustulosus</name>
    <dbReference type="NCBI Taxonomy" id="76066"/>
    <lineage>
        <taxon>Eukaryota</taxon>
        <taxon>Metazoa</taxon>
        <taxon>Chordata</taxon>
        <taxon>Craniata</taxon>
        <taxon>Vertebrata</taxon>
        <taxon>Euteleostomi</taxon>
        <taxon>Amphibia</taxon>
        <taxon>Batrachia</taxon>
        <taxon>Anura</taxon>
        <taxon>Neobatrachia</taxon>
        <taxon>Hyloidea</taxon>
        <taxon>Leptodactylidae</taxon>
        <taxon>Leiuperinae</taxon>
        <taxon>Engystomops</taxon>
    </lineage>
</organism>
<keyword evidence="1" id="KW-0812">Transmembrane</keyword>
<evidence type="ECO:0000256" key="1">
    <source>
        <dbReference type="SAM" id="Phobius"/>
    </source>
</evidence>
<accession>A0AAV7D1Z0</accession>
<reference evidence="2" key="1">
    <citation type="thesis" date="2020" institute="ProQuest LLC" country="789 East Eisenhower Parkway, Ann Arbor, MI, USA">
        <title>Comparative Genomics and Chromosome Evolution.</title>
        <authorList>
            <person name="Mudd A.B."/>
        </authorList>
    </citation>
    <scope>NUCLEOTIDE SEQUENCE</scope>
    <source>
        <strain evidence="2">237g6f4</strain>
        <tissue evidence="2">Blood</tissue>
    </source>
</reference>
<gene>
    <name evidence="2" type="ORF">GDO81_006934</name>
</gene>
<proteinExistence type="predicted"/>
<name>A0AAV7D1Z0_ENGPU</name>
<dbReference type="EMBL" id="WNYA01000002">
    <property type="protein sequence ID" value="KAG8590841.1"/>
    <property type="molecule type" value="Genomic_DNA"/>
</dbReference>
<dbReference type="AlphaFoldDB" id="A0AAV7D1Z0"/>
<feature type="transmembrane region" description="Helical" evidence="1">
    <location>
        <begin position="12"/>
        <end position="33"/>
    </location>
</feature>
<comment type="caution">
    <text evidence="2">The sequence shown here is derived from an EMBL/GenBank/DDBJ whole genome shotgun (WGS) entry which is preliminary data.</text>
</comment>
<keyword evidence="1" id="KW-0472">Membrane</keyword>
<protein>
    <submittedName>
        <fullName evidence="2">Uncharacterized protein</fullName>
    </submittedName>
</protein>
<evidence type="ECO:0000313" key="3">
    <source>
        <dbReference type="Proteomes" id="UP000824782"/>
    </source>
</evidence>
<keyword evidence="3" id="KW-1185">Reference proteome</keyword>
<keyword evidence="1" id="KW-1133">Transmembrane helix</keyword>